<accession>A0A812VQ58</accession>
<gene>
    <name evidence="2" type="primary">Hcn4</name>
    <name evidence="2" type="ORF">SPIL2461_LOCUS17046</name>
</gene>
<protein>
    <submittedName>
        <fullName evidence="2">Hcn4 protein</fullName>
    </submittedName>
</protein>
<dbReference type="AlphaFoldDB" id="A0A812VQ58"/>
<feature type="domain" description="Cyclic nucleotide-binding" evidence="1">
    <location>
        <begin position="130"/>
        <end position="223"/>
    </location>
</feature>
<dbReference type="Gene3D" id="2.60.120.10">
    <property type="entry name" value="Jelly Rolls"/>
    <property type="match status" value="1"/>
</dbReference>
<feature type="non-terminal residue" evidence="2">
    <location>
        <position position="223"/>
    </location>
</feature>
<keyword evidence="3" id="KW-1185">Reference proteome</keyword>
<feature type="non-terminal residue" evidence="2">
    <location>
        <position position="1"/>
    </location>
</feature>
<evidence type="ECO:0000259" key="1">
    <source>
        <dbReference type="PROSITE" id="PS50042"/>
    </source>
</evidence>
<organism evidence="2 3">
    <name type="scientific">Symbiodinium pilosum</name>
    <name type="common">Dinoflagellate</name>
    <dbReference type="NCBI Taxonomy" id="2952"/>
    <lineage>
        <taxon>Eukaryota</taxon>
        <taxon>Sar</taxon>
        <taxon>Alveolata</taxon>
        <taxon>Dinophyceae</taxon>
        <taxon>Suessiales</taxon>
        <taxon>Symbiodiniaceae</taxon>
        <taxon>Symbiodinium</taxon>
    </lineage>
</organism>
<evidence type="ECO:0000313" key="3">
    <source>
        <dbReference type="Proteomes" id="UP000649617"/>
    </source>
</evidence>
<name>A0A812VQ58_SYMPI</name>
<sequence length="223" mass="25142">YIHALRYVMNPPAPPAIMADSGRERVFDIMNFVFTLVVIGGTVSKISGTLAELRAMNESRARQRREIRVYLSHQDASFELVSRIMRFVDYKLEKNTPISFDSTLISLTLQTELYVNQRGKFLESVPIFGLTKQAYPDCFASICATLVKNVFEKKECVFMAGAVATSMYLTATGTYSHLDSDASEEIFTGEHWFEEMSLYAESLVHHSTLTAKTFGEVFTLDGK</sequence>
<dbReference type="OrthoDB" id="421315at2759"/>
<reference evidence="2" key="1">
    <citation type="submission" date="2021-02" db="EMBL/GenBank/DDBJ databases">
        <authorList>
            <person name="Dougan E. K."/>
            <person name="Rhodes N."/>
            <person name="Thang M."/>
            <person name="Chan C."/>
        </authorList>
    </citation>
    <scope>NUCLEOTIDE SEQUENCE</scope>
</reference>
<evidence type="ECO:0000313" key="2">
    <source>
        <dbReference type="EMBL" id="CAE7642927.1"/>
    </source>
</evidence>
<dbReference type="InterPro" id="IPR014710">
    <property type="entry name" value="RmlC-like_jellyroll"/>
</dbReference>
<proteinExistence type="predicted"/>
<dbReference type="EMBL" id="CAJNIZ010042904">
    <property type="protein sequence ID" value="CAE7642927.1"/>
    <property type="molecule type" value="Genomic_DNA"/>
</dbReference>
<dbReference type="InterPro" id="IPR018490">
    <property type="entry name" value="cNMP-bd_dom_sf"/>
</dbReference>
<dbReference type="SUPFAM" id="SSF51206">
    <property type="entry name" value="cAMP-binding domain-like"/>
    <property type="match status" value="1"/>
</dbReference>
<comment type="caution">
    <text evidence="2">The sequence shown here is derived from an EMBL/GenBank/DDBJ whole genome shotgun (WGS) entry which is preliminary data.</text>
</comment>
<dbReference type="InterPro" id="IPR000595">
    <property type="entry name" value="cNMP-bd_dom"/>
</dbReference>
<dbReference type="Proteomes" id="UP000649617">
    <property type="component" value="Unassembled WGS sequence"/>
</dbReference>
<dbReference type="PROSITE" id="PS50042">
    <property type="entry name" value="CNMP_BINDING_3"/>
    <property type="match status" value="1"/>
</dbReference>